<dbReference type="AlphaFoldDB" id="A0AAE0GVH8"/>
<dbReference type="GO" id="GO:0009409">
    <property type="term" value="P:response to cold"/>
    <property type="evidence" value="ECO:0007669"/>
    <property type="project" value="UniProtKB-ARBA"/>
</dbReference>
<dbReference type="InterPro" id="IPR002777">
    <property type="entry name" value="PFD_beta-like"/>
</dbReference>
<evidence type="ECO:0000256" key="2">
    <source>
        <dbReference type="ARBA" id="ARBA00023186"/>
    </source>
</evidence>
<gene>
    <name evidence="4" type="ORF">CYMTET_8142</name>
</gene>
<dbReference type="Proteomes" id="UP001190700">
    <property type="component" value="Unassembled WGS sequence"/>
</dbReference>
<dbReference type="PANTHER" id="PTHR13303">
    <property type="entry name" value="PREFOLDIN SUBUNIT 2"/>
    <property type="match status" value="1"/>
</dbReference>
<dbReference type="EMBL" id="LGRX02002457">
    <property type="protein sequence ID" value="KAK3284196.1"/>
    <property type="molecule type" value="Genomic_DNA"/>
</dbReference>
<keyword evidence="5" id="KW-1185">Reference proteome</keyword>
<name>A0AAE0GVH8_9CHLO</name>
<accession>A0AAE0GVH8</accession>
<keyword evidence="2" id="KW-0143">Chaperone</keyword>
<organism evidence="4 5">
    <name type="scientific">Cymbomonas tetramitiformis</name>
    <dbReference type="NCBI Taxonomy" id="36881"/>
    <lineage>
        <taxon>Eukaryota</taxon>
        <taxon>Viridiplantae</taxon>
        <taxon>Chlorophyta</taxon>
        <taxon>Pyramimonadophyceae</taxon>
        <taxon>Pyramimonadales</taxon>
        <taxon>Pyramimonadaceae</taxon>
        <taxon>Cymbomonas</taxon>
    </lineage>
</organism>
<evidence type="ECO:0000313" key="5">
    <source>
        <dbReference type="Proteomes" id="UP001190700"/>
    </source>
</evidence>
<feature type="compositionally biased region" description="Polar residues" evidence="3">
    <location>
        <begin position="168"/>
        <end position="181"/>
    </location>
</feature>
<reference evidence="4 5" key="1">
    <citation type="journal article" date="2015" name="Genome Biol. Evol.">
        <title>Comparative Genomics of a Bacterivorous Green Alga Reveals Evolutionary Causalities and Consequences of Phago-Mixotrophic Mode of Nutrition.</title>
        <authorList>
            <person name="Burns J.A."/>
            <person name="Paasch A."/>
            <person name="Narechania A."/>
            <person name="Kim E."/>
        </authorList>
    </citation>
    <scope>NUCLEOTIDE SEQUENCE [LARGE SCALE GENOMIC DNA]</scope>
    <source>
        <strain evidence="4 5">PLY_AMNH</strain>
    </source>
</reference>
<dbReference type="CDD" id="cd23163">
    <property type="entry name" value="Prefoldin_2"/>
    <property type="match status" value="1"/>
</dbReference>
<dbReference type="Gene3D" id="1.10.287.370">
    <property type="match status" value="1"/>
</dbReference>
<dbReference type="InterPro" id="IPR009053">
    <property type="entry name" value="Prefoldin"/>
</dbReference>
<evidence type="ECO:0000256" key="1">
    <source>
        <dbReference type="ARBA" id="ARBA00008045"/>
    </source>
</evidence>
<protein>
    <submittedName>
        <fullName evidence="4">Uncharacterized protein</fullName>
    </submittedName>
</protein>
<dbReference type="Pfam" id="PF01920">
    <property type="entry name" value="Prefoldin_2"/>
    <property type="match status" value="1"/>
</dbReference>
<comment type="similarity">
    <text evidence="1">Belongs to the prefoldin subunit beta family.</text>
</comment>
<dbReference type="SUPFAM" id="SSF46579">
    <property type="entry name" value="Prefoldin"/>
    <property type="match status" value="1"/>
</dbReference>
<comment type="caution">
    <text evidence="4">The sequence shown here is derived from an EMBL/GenBank/DDBJ whole genome shotgun (WGS) entry which is preliminary data.</text>
</comment>
<feature type="region of interest" description="Disordered" evidence="3">
    <location>
        <begin position="1"/>
        <end position="20"/>
    </location>
</feature>
<dbReference type="GO" id="GO:0006457">
    <property type="term" value="P:protein folding"/>
    <property type="evidence" value="ECO:0007669"/>
    <property type="project" value="InterPro"/>
</dbReference>
<dbReference type="GO" id="GO:0051082">
    <property type="term" value="F:unfolded protein binding"/>
    <property type="evidence" value="ECO:0007669"/>
    <property type="project" value="InterPro"/>
</dbReference>
<feature type="compositionally biased region" description="Basic and acidic residues" evidence="3">
    <location>
        <begin position="1"/>
        <end position="15"/>
    </location>
</feature>
<dbReference type="InterPro" id="IPR027235">
    <property type="entry name" value="PFD2"/>
</dbReference>
<dbReference type="GO" id="GO:0016272">
    <property type="term" value="C:prefoldin complex"/>
    <property type="evidence" value="ECO:0007669"/>
    <property type="project" value="InterPro"/>
</dbReference>
<evidence type="ECO:0000256" key="3">
    <source>
        <dbReference type="SAM" id="MobiDB-lite"/>
    </source>
</evidence>
<evidence type="ECO:0000313" key="4">
    <source>
        <dbReference type="EMBL" id="KAK3284196.1"/>
    </source>
</evidence>
<sequence>MSETKADKPESKAAEQPEFGNEQAVIQHFQGMRTELGQLWSKIGELDIDRNEHTLVIDAIEPLDATRKCFRLIGGVLVERTVGEVLPAVKKNREGLEMVWHLPASLLSLDSLSVSVENNMIITHHPYAYQVIERLRQQLEKKKTELAEFQAKHKIRIKGEDAPEDSSQKASTSAQPQGVLA</sequence>
<feature type="region of interest" description="Disordered" evidence="3">
    <location>
        <begin position="157"/>
        <end position="181"/>
    </location>
</feature>
<dbReference type="FunFam" id="1.10.287.370:FF:000002">
    <property type="entry name" value="Prefoldin subunit 2"/>
    <property type="match status" value="1"/>
</dbReference>
<proteinExistence type="inferred from homology"/>